<dbReference type="InterPro" id="IPR036404">
    <property type="entry name" value="Jacalin-like_lectin_dom_sf"/>
</dbReference>
<dbReference type="InterPro" id="IPR001229">
    <property type="entry name" value="Jacalin-like_lectin_dom"/>
</dbReference>
<accession>A0ABY7FGU0</accession>
<evidence type="ECO:0000259" key="2">
    <source>
        <dbReference type="Pfam" id="PF01419"/>
    </source>
</evidence>
<feature type="compositionally biased region" description="Acidic residues" evidence="1">
    <location>
        <begin position="79"/>
        <end position="108"/>
    </location>
</feature>
<feature type="region of interest" description="Disordered" evidence="1">
    <location>
        <begin position="79"/>
        <end position="109"/>
    </location>
</feature>
<dbReference type="Gene3D" id="2.170.15.10">
    <property type="entry name" value="Proaerolysin, chain A, domain 3"/>
    <property type="match status" value="1"/>
</dbReference>
<feature type="domain" description="Jacalin-type lectin" evidence="2">
    <location>
        <begin position="153"/>
        <end position="289"/>
    </location>
</feature>
<protein>
    <submittedName>
        <fullName evidence="3">AEP1-like protein</fullName>
    </submittedName>
</protein>
<dbReference type="PANTHER" id="PTHR39244:SF5">
    <property type="entry name" value="NATTERIN-3-LIKE"/>
    <property type="match status" value="1"/>
</dbReference>
<evidence type="ECO:0000256" key="1">
    <source>
        <dbReference type="SAM" id="MobiDB-lite"/>
    </source>
</evidence>
<dbReference type="Gene3D" id="2.100.10.30">
    <property type="entry name" value="Jacalin-like lectin domain"/>
    <property type="match status" value="1"/>
</dbReference>
<dbReference type="SUPFAM" id="SSF56973">
    <property type="entry name" value="Aerolisin/ETX pore-forming domain"/>
    <property type="match status" value="1"/>
</dbReference>
<dbReference type="InterPro" id="IPR053237">
    <property type="entry name" value="Natterin_C"/>
</dbReference>
<dbReference type="Pfam" id="PF01419">
    <property type="entry name" value="Jacalin"/>
    <property type="match status" value="1"/>
</dbReference>
<dbReference type="Proteomes" id="UP001164746">
    <property type="component" value="Chromosome 12"/>
</dbReference>
<evidence type="ECO:0000313" key="4">
    <source>
        <dbReference type="Proteomes" id="UP001164746"/>
    </source>
</evidence>
<dbReference type="EMBL" id="CP111023">
    <property type="protein sequence ID" value="WAR21385.1"/>
    <property type="molecule type" value="Genomic_DNA"/>
</dbReference>
<keyword evidence="4" id="KW-1185">Reference proteome</keyword>
<organism evidence="3 4">
    <name type="scientific">Mya arenaria</name>
    <name type="common">Soft-shell clam</name>
    <dbReference type="NCBI Taxonomy" id="6604"/>
    <lineage>
        <taxon>Eukaryota</taxon>
        <taxon>Metazoa</taxon>
        <taxon>Spiralia</taxon>
        <taxon>Lophotrochozoa</taxon>
        <taxon>Mollusca</taxon>
        <taxon>Bivalvia</taxon>
        <taxon>Autobranchia</taxon>
        <taxon>Heteroconchia</taxon>
        <taxon>Euheterodonta</taxon>
        <taxon>Imparidentia</taxon>
        <taxon>Neoheterodontei</taxon>
        <taxon>Myida</taxon>
        <taxon>Myoidea</taxon>
        <taxon>Myidae</taxon>
        <taxon>Mya</taxon>
    </lineage>
</organism>
<gene>
    <name evidence="3" type="ORF">MAR_015359</name>
</gene>
<name>A0ABY7FGU0_MYAAR</name>
<dbReference type="PANTHER" id="PTHR39244">
    <property type="entry name" value="NATTERIN-4"/>
    <property type="match status" value="1"/>
</dbReference>
<sequence length="468" mass="52015">MKPSDGRCETSTGPDDQYGIAYDYRDQMAQATCTALLDTTSAHVYAVRRTCSNLTVPCAEKSQKAFLFGSKCESFQYCNEEEGEKDEEKEEEKEDEEEEDDEEEEEEQSIMRVHRFYKTSHARMYFKTSHAHGFYKTSHDSTISKDYFTDNNASGGEGGAQFDFVKLDKGAVLTKIKAWKDDWLISGVEVWMSDGSSKLVGKRAGTPGEFTFRAGELITKLNVQASGPYSSVLSRRRLGPIWIETDKQRSWGIFSRNLTEDGRYWPDVGSGICCGIFGGAGDAVDRLGFAMLQTISRATLMNVKYPKLDMEIVASTPTTVAHQVFSNGTAREQTFELSGSRSVTIKREWSMTATLSMTISVEVTAGIPAVASTTDGFSWTVSSSATHSVSTSHTETKSWKWPLVCPPHTKILGDATMYADDIDTEYEAEMELKLKNGKTYRYHANGVYNGLNARSGNVTVQNLGPYTQ</sequence>
<evidence type="ECO:0000313" key="3">
    <source>
        <dbReference type="EMBL" id="WAR21385.1"/>
    </source>
</evidence>
<dbReference type="SUPFAM" id="SSF51101">
    <property type="entry name" value="Mannose-binding lectins"/>
    <property type="match status" value="1"/>
</dbReference>
<reference evidence="3" key="1">
    <citation type="submission" date="2022-11" db="EMBL/GenBank/DDBJ databases">
        <title>Centuries of genome instability and evolution in soft-shell clam transmissible cancer (bioRxiv).</title>
        <authorList>
            <person name="Hart S.F.M."/>
            <person name="Yonemitsu M.A."/>
            <person name="Giersch R.M."/>
            <person name="Beal B.F."/>
            <person name="Arriagada G."/>
            <person name="Davis B.W."/>
            <person name="Ostrander E.A."/>
            <person name="Goff S.P."/>
            <person name="Metzger M.J."/>
        </authorList>
    </citation>
    <scope>NUCLEOTIDE SEQUENCE</scope>
    <source>
        <strain evidence="3">MELC-2E11</strain>
        <tissue evidence="3">Siphon/mantle</tissue>
    </source>
</reference>
<proteinExistence type="predicted"/>